<accession>A0A921ZCY9</accession>
<evidence type="ECO:0000313" key="3">
    <source>
        <dbReference type="EMBL" id="KAG6454644.1"/>
    </source>
</evidence>
<proteinExistence type="predicted"/>
<sequence>MEENVTHRKPQKRTYSLNDLTSNNSSITEHTILSLQNTSIDDSYYTKELKEKIYLLHKELETAHLEIEILNTENTDLKRELEKKNNTLQLYKKIGFDDNKYTHYT</sequence>
<dbReference type="AlphaFoldDB" id="A0A921ZCY9"/>
<evidence type="ECO:0000256" key="2">
    <source>
        <dbReference type="SAM" id="MobiDB-lite"/>
    </source>
</evidence>
<reference evidence="3" key="2">
    <citation type="submission" date="2020-12" db="EMBL/GenBank/DDBJ databases">
        <authorList>
            <person name="Kanost M."/>
        </authorList>
    </citation>
    <scope>NUCLEOTIDE SEQUENCE</scope>
</reference>
<name>A0A921ZCY9_MANSE</name>
<feature type="coiled-coil region" evidence="1">
    <location>
        <begin position="60"/>
        <end position="94"/>
    </location>
</feature>
<gene>
    <name evidence="3" type="ORF">O3G_MSEX008793</name>
</gene>
<dbReference type="Proteomes" id="UP000791440">
    <property type="component" value="Unassembled WGS sequence"/>
</dbReference>
<feature type="region of interest" description="Disordered" evidence="2">
    <location>
        <begin position="1"/>
        <end position="21"/>
    </location>
</feature>
<evidence type="ECO:0000256" key="1">
    <source>
        <dbReference type="SAM" id="Coils"/>
    </source>
</evidence>
<keyword evidence="1" id="KW-0175">Coiled coil</keyword>
<organism evidence="3 4">
    <name type="scientific">Manduca sexta</name>
    <name type="common">Tobacco hawkmoth</name>
    <name type="synonym">Tobacco hornworm</name>
    <dbReference type="NCBI Taxonomy" id="7130"/>
    <lineage>
        <taxon>Eukaryota</taxon>
        <taxon>Metazoa</taxon>
        <taxon>Ecdysozoa</taxon>
        <taxon>Arthropoda</taxon>
        <taxon>Hexapoda</taxon>
        <taxon>Insecta</taxon>
        <taxon>Pterygota</taxon>
        <taxon>Neoptera</taxon>
        <taxon>Endopterygota</taxon>
        <taxon>Lepidoptera</taxon>
        <taxon>Glossata</taxon>
        <taxon>Ditrysia</taxon>
        <taxon>Bombycoidea</taxon>
        <taxon>Sphingidae</taxon>
        <taxon>Sphinginae</taxon>
        <taxon>Sphingini</taxon>
        <taxon>Manduca</taxon>
    </lineage>
</organism>
<evidence type="ECO:0000313" key="4">
    <source>
        <dbReference type="Proteomes" id="UP000791440"/>
    </source>
</evidence>
<keyword evidence="4" id="KW-1185">Reference proteome</keyword>
<reference evidence="3" key="1">
    <citation type="journal article" date="2016" name="Insect Biochem. Mol. Biol.">
        <title>Multifaceted biological insights from a draft genome sequence of the tobacco hornworm moth, Manduca sexta.</title>
        <authorList>
            <person name="Kanost M.R."/>
            <person name="Arrese E.L."/>
            <person name="Cao X."/>
            <person name="Chen Y.R."/>
            <person name="Chellapilla S."/>
            <person name="Goldsmith M.R."/>
            <person name="Grosse-Wilde E."/>
            <person name="Heckel D.G."/>
            <person name="Herndon N."/>
            <person name="Jiang H."/>
            <person name="Papanicolaou A."/>
            <person name="Qu J."/>
            <person name="Soulages J.L."/>
            <person name="Vogel H."/>
            <person name="Walters J."/>
            <person name="Waterhouse R.M."/>
            <person name="Ahn S.J."/>
            <person name="Almeida F.C."/>
            <person name="An C."/>
            <person name="Aqrawi P."/>
            <person name="Bretschneider A."/>
            <person name="Bryant W.B."/>
            <person name="Bucks S."/>
            <person name="Chao H."/>
            <person name="Chevignon G."/>
            <person name="Christen J.M."/>
            <person name="Clarke D.F."/>
            <person name="Dittmer N.T."/>
            <person name="Ferguson L.C.F."/>
            <person name="Garavelou S."/>
            <person name="Gordon K.H.J."/>
            <person name="Gunaratna R.T."/>
            <person name="Han Y."/>
            <person name="Hauser F."/>
            <person name="He Y."/>
            <person name="Heidel-Fischer H."/>
            <person name="Hirsh A."/>
            <person name="Hu Y."/>
            <person name="Jiang H."/>
            <person name="Kalra D."/>
            <person name="Klinner C."/>
            <person name="Konig C."/>
            <person name="Kovar C."/>
            <person name="Kroll A.R."/>
            <person name="Kuwar S.S."/>
            <person name="Lee S.L."/>
            <person name="Lehman R."/>
            <person name="Li K."/>
            <person name="Li Z."/>
            <person name="Liang H."/>
            <person name="Lovelace S."/>
            <person name="Lu Z."/>
            <person name="Mansfield J.H."/>
            <person name="McCulloch K.J."/>
            <person name="Mathew T."/>
            <person name="Morton B."/>
            <person name="Muzny D.M."/>
            <person name="Neunemann D."/>
            <person name="Ongeri F."/>
            <person name="Pauchet Y."/>
            <person name="Pu L.L."/>
            <person name="Pyrousis I."/>
            <person name="Rao X.J."/>
            <person name="Redding A."/>
            <person name="Roesel C."/>
            <person name="Sanchez-Gracia A."/>
            <person name="Schaack S."/>
            <person name="Shukla A."/>
            <person name="Tetreau G."/>
            <person name="Wang Y."/>
            <person name="Xiong G.H."/>
            <person name="Traut W."/>
            <person name="Walsh T.K."/>
            <person name="Worley K.C."/>
            <person name="Wu D."/>
            <person name="Wu W."/>
            <person name="Wu Y.Q."/>
            <person name="Zhang X."/>
            <person name="Zou Z."/>
            <person name="Zucker H."/>
            <person name="Briscoe A.D."/>
            <person name="Burmester T."/>
            <person name="Clem R.J."/>
            <person name="Feyereisen R."/>
            <person name="Grimmelikhuijzen C.J.P."/>
            <person name="Hamodrakas S.J."/>
            <person name="Hansson B.S."/>
            <person name="Huguet E."/>
            <person name="Jermiin L.S."/>
            <person name="Lan Q."/>
            <person name="Lehman H.K."/>
            <person name="Lorenzen M."/>
            <person name="Merzendorfer H."/>
            <person name="Michalopoulos I."/>
            <person name="Morton D.B."/>
            <person name="Muthukrishnan S."/>
            <person name="Oakeshott J.G."/>
            <person name="Palmer W."/>
            <person name="Park Y."/>
            <person name="Passarelli A.L."/>
            <person name="Rozas J."/>
            <person name="Schwartz L.M."/>
            <person name="Smith W."/>
            <person name="Southgate A."/>
            <person name="Vilcinskas A."/>
            <person name="Vogt R."/>
            <person name="Wang P."/>
            <person name="Werren J."/>
            <person name="Yu X.Q."/>
            <person name="Zhou J.J."/>
            <person name="Brown S.J."/>
            <person name="Scherer S.E."/>
            <person name="Richards S."/>
            <person name="Blissard G.W."/>
        </authorList>
    </citation>
    <scope>NUCLEOTIDE SEQUENCE</scope>
</reference>
<protein>
    <submittedName>
        <fullName evidence="3">Uncharacterized protein</fullName>
    </submittedName>
</protein>
<dbReference type="EMBL" id="JH668471">
    <property type="protein sequence ID" value="KAG6454644.1"/>
    <property type="molecule type" value="Genomic_DNA"/>
</dbReference>
<comment type="caution">
    <text evidence="3">The sequence shown here is derived from an EMBL/GenBank/DDBJ whole genome shotgun (WGS) entry which is preliminary data.</text>
</comment>